<organism evidence="1 2">
    <name type="scientific">Pleurodeles waltl</name>
    <name type="common">Iberian ribbed newt</name>
    <dbReference type="NCBI Taxonomy" id="8319"/>
    <lineage>
        <taxon>Eukaryota</taxon>
        <taxon>Metazoa</taxon>
        <taxon>Chordata</taxon>
        <taxon>Craniata</taxon>
        <taxon>Vertebrata</taxon>
        <taxon>Euteleostomi</taxon>
        <taxon>Amphibia</taxon>
        <taxon>Batrachia</taxon>
        <taxon>Caudata</taxon>
        <taxon>Salamandroidea</taxon>
        <taxon>Salamandridae</taxon>
        <taxon>Pleurodelinae</taxon>
        <taxon>Pleurodeles</taxon>
    </lineage>
</organism>
<comment type="caution">
    <text evidence="1">The sequence shown here is derived from an EMBL/GenBank/DDBJ whole genome shotgun (WGS) entry which is preliminary data.</text>
</comment>
<dbReference type="Proteomes" id="UP001066276">
    <property type="component" value="Chromosome 3_1"/>
</dbReference>
<evidence type="ECO:0000313" key="2">
    <source>
        <dbReference type="Proteomes" id="UP001066276"/>
    </source>
</evidence>
<dbReference type="EMBL" id="JANPWB010000005">
    <property type="protein sequence ID" value="KAJ1186921.1"/>
    <property type="molecule type" value="Genomic_DNA"/>
</dbReference>
<proteinExistence type="predicted"/>
<dbReference type="AlphaFoldDB" id="A0AAV7UEF6"/>
<evidence type="ECO:0000313" key="1">
    <source>
        <dbReference type="EMBL" id="KAJ1186921.1"/>
    </source>
</evidence>
<keyword evidence="2" id="KW-1185">Reference proteome</keyword>
<reference evidence="1" key="1">
    <citation type="journal article" date="2022" name="bioRxiv">
        <title>Sequencing and chromosome-scale assembly of the giantPleurodeles waltlgenome.</title>
        <authorList>
            <person name="Brown T."/>
            <person name="Elewa A."/>
            <person name="Iarovenko S."/>
            <person name="Subramanian E."/>
            <person name="Araus A.J."/>
            <person name="Petzold A."/>
            <person name="Susuki M."/>
            <person name="Suzuki K.-i.T."/>
            <person name="Hayashi T."/>
            <person name="Toyoda A."/>
            <person name="Oliveira C."/>
            <person name="Osipova E."/>
            <person name="Leigh N.D."/>
            <person name="Simon A."/>
            <person name="Yun M.H."/>
        </authorList>
    </citation>
    <scope>NUCLEOTIDE SEQUENCE</scope>
    <source>
        <strain evidence="1">20211129_DDA</strain>
        <tissue evidence="1">Liver</tissue>
    </source>
</reference>
<protein>
    <recommendedName>
        <fullName evidence="3">Reverse transcriptase domain-containing protein</fullName>
    </recommendedName>
</protein>
<gene>
    <name evidence="1" type="ORF">NDU88_003701</name>
</gene>
<sequence length="199" mass="21912">MTVVADSLTEFGRLSGLQVNATKSCTSAFLTDLEQEMVEFGGALIPVATHTFRYLEIRIFRHPQDILGGNLLQAVNFLKPRTAFWTTLPLSVACRLALAKMVLLPRLLNYFATLPVVVPAPVFRILNTLLTELAWGTGRRKVSLPKLQLPVLGGCMGAPDLNLHETGLTPAQVENGQLHGLLCPGMSAPRNTPYYFRWP</sequence>
<name>A0AAV7UEF6_PLEWA</name>
<evidence type="ECO:0008006" key="3">
    <source>
        <dbReference type="Google" id="ProtNLM"/>
    </source>
</evidence>
<accession>A0AAV7UEF6</accession>